<dbReference type="NCBIfam" id="TIGR00125">
    <property type="entry name" value="cyt_tran_rel"/>
    <property type="match status" value="1"/>
</dbReference>
<feature type="binding site" evidence="9">
    <location>
        <begin position="9"/>
        <end position="10"/>
    </location>
    <ligand>
        <name>ATP</name>
        <dbReference type="ChEBI" id="CHEBI:30616"/>
    </ligand>
</feature>
<dbReference type="GO" id="GO:0005524">
    <property type="term" value="F:ATP binding"/>
    <property type="evidence" value="ECO:0007669"/>
    <property type="project" value="UniProtKB-KW"/>
</dbReference>
<evidence type="ECO:0000256" key="1">
    <source>
        <dbReference type="ARBA" id="ARBA00022490"/>
    </source>
</evidence>
<evidence type="ECO:0000256" key="2">
    <source>
        <dbReference type="ARBA" id="ARBA00022679"/>
    </source>
</evidence>
<dbReference type="Gene3D" id="3.40.50.620">
    <property type="entry name" value="HUPs"/>
    <property type="match status" value="1"/>
</dbReference>
<protein>
    <recommendedName>
        <fullName evidence="9">Phosphopantetheine adenylyltransferase</fullName>
        <ecNumber evidence="9">2.7.7.3</ecNumber>
    </recommendedName>
    <alternativeName>
        <fullName evidence="9">Dephospho-CoA pyrophosphorylase</fullName>
    </alternativeName>
    <alternativeName>
        <fullName evidence="9">Pantetheine-phosphate adenylyltransferase</fullName>
        <shortName evidence="9">PPAT</shortName>
    </alternativeName>
</protein>
<keyword evidence="6 9" id="KW-0460">Magnesium</keyword>
<dbReference type="InterPro" id="IPR004821">
    <property type="entry name" value="Cyt_trans-like"/>
</dbReference>
<dbReference type="NCBIfam" id="TIGR01510">
    <property type="entry name" value="coaD_prev_kdtB"/>
    <property type="match status" value="1"/>
</dbReference>
<evidence type="ECO:0000256" key="3">
    <source>
        <dbReference type="ARBA" id="ARBA00022695"/>
    </source>
</evidence>
<dbReference type="GO" id="GO:0015937">
    <property type="term" value="P:coenzyme A biosynthetic process"/>
    <property type="evidence" value="ECO:0007669"/>
    <property type="project" value="UniProtKB-UniRule"/>
</dbReference>
<feature type="binding site" evidence="9">
    <location>
        <position position="98"/>
    </location>
    <ligand>
        <name>ATP</name>
        <dbReference type="ChEBI" id="CHEBI:30616"/>
    </ligand>
</feature>
<feature type="binding site" evidence="9">
    <location>
        <position position="41"/>
    </location>
    <ligand>
        <name>substrate</name>
    </ligand>
</feature>
<keyword evidence="2 9" id="KW-0808">Transferase</keyword>
<feature type="binding site" evidence="9">
    <location>
        <position position="9"/>
    </location>
    <ligand>
        <name>substrate</name>
    </ligand>
</feature>
<evidence type="ECO:0000259" key="10">
    <source>
        <dbReference type="Pfam" id="PF01467"/>
    </source>
</evidence>
<comment type="subcellular location">
    <subcellularLocation>
        <location evidence="9">Cytoplasm</location>
    </subcellularLocation>
</comment>
<evidence type="ECO:0000256" key="5">
    <source>
        <dbReference type="ARBA" id="ARBA00022840"/>
    </source>
</evidence>
<feature type="site" description="Transition state stabilizer" evidence="9">
    <location>
        <position position="17"/>
    </location>
</feature>
<keyword evidence="4 9" id="KW-0547">Nucleotide-binding</keyword>
<feature type="binding site" evidence="9">
    <location>
        <position position="87"/>
    </location>
    <ligand>
        <name>substrate</name>
    </ligand>
</feature>
<dbReference type="Pfam" id="PF01467">
    <property type="entry name" value="CTP_transf_like"/>
    <property type="match status" value="1"/>
</dbReference>
<dbReference type="GO" id="GO:0005737">
    <property type="term" value="C:cytoplasm"/>
    <property type="evidence" value="ECO:0007669"/>
    <property type="project" value="UniProtKB-SubCell"/>
</dbReference>
<evidence type="ECO:0000256" key="6">
    <source>
        <dbReference type="ARBA" id="ARBA00022842"/>
    </source>
</evidence>
<evidence type="ECO:0000256" key="4">
    <source>
        <dbReference type="ARBA" id="ARBA00022741"/>
    </source>
</evidence>
<keyword evidence="7 9" id="KW-0173">Coenzyme A biosynthesis</keyword>
<reference evidence="11 12" key="1">
    <citation type="submission" date="2017-06" db="EMBL/GenBank/DDBJ databases">
        <title>Novel microbial phyla capable of carbon fixation and sulfur reduction in deep-sea sediments.</title>
        <authorList>
            <person name="Huang J."/>
            <person name="Baker B."/>
            <person name="Wang Y."/>
        </authorList>
    </citation>
    <scope>NUCLEOTIDE SEQUENCE [LARGE SCALE GENOMIC DNA]</scope>
    <source>
        <strain evidence="11">B3_TA06</strain>
    </source>
</reference>
<dbReference type="PANTHER" id="PTHR21342">
    <property type="entry name" value="PHOSPHOPANTETHEINE ADENYLYLTRANSFERASE"/>
    <property type="match status" value="1"/>
</dbReference>
<dbReference type="EMBL" id="NJBO01000012">
    <property type="protein sequence ID" value="TKJ41933.1"/>
    <property type="molecule type" value="Genomic_DNA"/>
</dbReference>
<organism evidence="11 12">
    <name type="scientific">candidate division TA06 bacterium B3_TA06</name>
    <dbReference type="NCBI Taxonomy" id="2012487"/>
    <lineage>
        <taxon>Bacteria</taxon>
        <taxon>Bacteria division TA06</taxon>
    </lineage>
</organism>
<keyword evidence="5 9" id="KW-0067">ATP-binding</keyword>
<dbReference type="EC" id="2.7.7.3" evidence="9"/>
<dbReference type="Proteomes" id="UP000317778">
    <property type="component" value="Unassembled WGS sequence"/>
</dbReference>
<comment type="caution">
    <text evidence="11">The sequence shown here is derived from an EMBL/GenBank/DDBJ whole genome shotgun (WGS) entry which is preliminary data.</text>
</comment>
<feature type="domain" description="Cytidyltransferase-like" evidence="10">
    <location>
        <begin position="5"/>
        <end position="133"/>
    </location>
</feature>
<feature type="binding site" evidence="9">
    <location>
        <position position="17"/>
    </location>
    <ligand>
        <name>ATP</name>
        <dbReference type="ChEBI" id="CHEBI:30616"/>
    </ligand>
</feature>
<gene>
    <name evidence="9" type="primary">coaD</name>
    <name evidence="11" type="ORF">CEE36_07710</name>
</gene>
<comment type="subunit">
    <text evidence="9">Homohexamer.</text>
</comment>
<feature type="binding site" evidence="9">
    <location>
        <begin position="123"/>
        <end position="129"/>
    </location>
    <ligand>
        <name>ATP</name>
        <dbReference type="ChEBI" id="CHEBI:30616"/>
    </ligand>
</feature>
<dbReference type="GO" id="GO:0004595">
    <property type="term" value="F:pantetheine-phosphate adenylyltransferase activity"/>
    <property type="evidence" value="ECO:0007669"/>
    <property type="project" value="UniProtKB-UniRule"/>
</dbReference>
<dbReference type="UniPathway" id="UPA00241">
    <property type="reaction ID" value="UER00355"/>
</dbReference>
<feature type="binding site" evidence="9">
    <location>
        <position position="73"/>
    </location>
    <ligand>
        <name>substrate</name>
    </ligand>
</feature>
<evidence type="ECO:0000256" key="9">
    <source>
        <dbReference type="HAMAP-Rule" id="MF_00151"/>
    </source>
</evidence>
<keyword evidence="1 9" id="KW-0963">Cytoplasm</keyword>
<sequence>MRIAIYPGTFDPITYGHLDVIKRALSLCDKLVVAVADRREKAPLFSAEERAELIREVLADEPRVETEAFSGLLTEFAKSKNANFLIRGLRAVSDFDYELQMALTNRNLAPEIETIFLMPAENYIFISSSLAKEIARLGGDVSELVPPAVEKALHECFAGND</sequence>
<dbReference type="SUPFAM" id="SSF52374">
    <property type="entry name" value="Nucleotidylyl transferase"/>
    <property type="match status" value="1"/>
</dbReference>
<evidence type="ECO:0000313" key="12">
    <source>
        <dbReference type="Proteomes" id="UP000317778"/>
    </source>
</evidence>
<comment type="function">
    <text evidence="9">Reversibly transfers an adenylyl group from ATP to 4'-phosphopantetheine, yielding dephospho-CoA (dPCoA) and pyrophosphate.</text>
</comment>
<comment type="cofactor">
    <cofactor evidence="9">
        <name>Mg(2+)</name>
        <dbReference type="ChEBI" id="CHEBI:18420"/>
    </cofactor>
</comment>
<dbReference type="HAMAP" id="MF_00151">
    <property type="entry name" value="PPAT_bact"/>
    <property type="match status" value="1"/>
</dbReference>
<name>A0A532V408_UNCT6</name>
<evidence type="ECO:0000313" key="11">
    <source>
        <dbReference type="EMBL" id="TKJ41933.1"/>
    </source>
</evidence>
<accession>A0A532V408</accession>
<proteinExistence type="inferred from homology"/>
<comment type="similarity">
    <text evidence="9">Belongs to the bacterial CoaD family.</text>
</comment>
<keyword evidence="3 9" id="KW-0548">Nucleotidyltransferase</keyword>
<dbReference type="InterPro" id="IPR001980">
    <property type="entry name" value="PPAT"/>
</dbReference>
<dbReference type="PRINTS" id="PR01020">
    <property type="entry name" value="LPSBIOSNTHSS"/>
</dbReference>
<evidence type="ECO:0000256" key="7">
    <source>
        <dbReference type="ARBA" id="ARBA00022993"/>
    </source>
</evidence>
<dbReference type="PANTHER" id="PTHR21342:SF1">
    <property type="entry name" value="PHOSPHOPANTETHEINE ADENYLYLTRANSFERASE"/>
    <property type="match status" value="1"/>
</dbReference>
<evidence type="ECO:0000256" key="8">
    <source>
        <dbReference type="ARBA" id="ARBA00029346"/>
    </source>
</evidence>
<dbReference type="InterPro" id="IPR014729">
    <property type="entry name" value="Rossmann-like_a/b/a_fold"/>
</dbReference>
<feature type="binding site" evidence="9">
    <location>
        <begin position="88"/>
        <end position="90"/>
    </location>
    <ligand>
        <name>ATP</name>
        <dbReference type="ChEBI" id="CHEBI:30616"/>
    </ligand>
</feature>
<dbReference type="CDD" id="cd02163">
    <property type="entry name" value="PPAT"/>
    <property type="match status" value="1"/>
</dbReference>
<comment type="catalytic activity">
    <reaction evidence="8 9">
        <text>(R)-4'-phosphopantetheine + ATP + H(+) = 3'-dephospho-CoA + diphosphate</text>
        <dbReference type="Rhea" id="RHEA:19801"/>
        <dbReference type="ChEBI" id="CHEBI:15378"/>
        <dbReference type="ChEBI" id="CHEBI:30616"/>
        <dbReference type="ChEBI" id="CHEBI:33019"/>
        <dbReference type="ChEBI" id="CHEBI:57328"/>
        <dbReference type="ChEBI" id="CHEBI:61723"/>
        <dbReference type="EC" id="2.7.7.3"/>
    </reaction>
</comment>
<dbReference type="AlphaFoldDB" id="A0A532V408"/>
<comment type="pathway">
    <text evidence="9">Cofactor biosynthesis; coenzyme A biosynthesis; CoA from (R)-pantothenate: step 4/5.</text>
</comment>